<dbReference type="PANTHER" id="PTHR16216">
    <property type="entry name" value="DYNEIN ASSEMBLY FACTOR 5, AXONEMAL"/>
    <property type="match status" value="1"/>
</dbReference>
<evidence type="ECO:0000313" key="4">
    <source>
        <dbReference type="Proteomes" id="UP000193642"/>
    </source>
</evidence>
<dbReference type="GO" id="GO:0036159">
    <property type="term" value="P:inner dynein arm assembly"/>
    <property type="evidence" value="ECO:0007669"/>
    <property type="project" value="TreeGrafter"/>
</dbReference>
<protein>
    <submittedName>
        <fullName evidence="3">ARM repeat-containing protein</fullName>
    </submittedName>
</protein>
<accession>A0A1Y2BCA2</accession>
<dbReference type="OrthoDB" id="413572at2759"/>
<feature type="domain" description="Dynein axonemal assembly factor 5 TPR repeats" evidence="2">
    <location>
        <begin position="30"/>
        <end position="309"/>
    </location>
</feature>
<comment type="caution">
    <text evidence="3">The sequence shown here is derived from an EMBL/GenBank/DDBJ whole genome shotgun (WGS) entry which is preliminary data.</text>
</comment>
<dbReference type="EMBL" id="MCGO01000071">
    <property type="protein sequence ID" value="ORY32458.1"/>
    <property type="molecule type" value="Genomic_DNA"/>
</dbReference>
<dbReference type="GO" id="GO:0036158">
    <property type="term" value="P:outer dynein arm assembly"/>
    <property type="evidence" value="ECO:0007669"/>
    <property type="project" value="TreeGrafter"/>
</dbReference>
<evidence type="ECO:0000313" key="3">
    <source>
        <dbReference type="EMBL" id="ORY32458.1"/>
    </source>
</evidence>
<organism evidence="3 4">
    <name type="scientific">Rhizoclosmatium globosum</name>
    <dbReference type="NCBI Taxonomy" id="329046"/>
    <lineage>
        <taxon>Eukaryota</taxon>
        <taxon>Fungi</taxon>
        <taxon>Fungi incertae sedis</taxon>
        <taxon>Chytridiomycota</taxon>
        <taxon>Chytridiomycota incertae sedis</taxon>
        <taxon>Chytridiomycetes</taxon>
        <taxon>Chytridiales</taxon>
        <taxon>Chytriomycetaceae</taxon>
        <taxon>Rhizoclosmatium</taxon>
    </lineage>
</organism>
<dbReference type="PANTHER" id="PTHR16216:SF2">
    <property type="entry name" value="DYNEIN AXONEMAL ASSEMBLY FACTOR 5"/>
    <property type="match status" value="1"/>
</dbReference>
<dbReference type="InterPro" id="IPR011989">
    <property type="entry name" value="ARM-like"/>
</dbReference>
<dbReference type="GO" id="GO:0003341">
    <property type="term" value="P:cilium movement"/>
    <property type="evidence" value="ECO:0007669"/>
    <property type="project" value="TreeGrafter"/>
</dbReference>
<dbReference type="InterPro" id="IPR056497">
    <property type="entry name" value="HEAT_DAAF5"/>
</dbReference>
<name>A0A1Y2BCA2_9FUNG</name>
<reference evidence="3 4" key="1">
    <citation type="submission" date="2016-07" db="EMBL/GenBank/DDBJ databases">
        <title>Pervasive Adenine N6-methylation of Active Genes in Fungi.</title>
        <authorList>
            <consortium name="DOE Joint Genome Institute"/>
            <person name="Mondo S.J."/>
            <person name="Dannebaum R.O."/>
            <person name="Kuo R.C."/>
            <person name="Labutti K."/>
            <person name="Haridas S."/>
            <person name="Kuo A."/>
            <person name="Salamov A."/>
            <person name="Ahrendt S.R."/>
            <person name="Lipzen A."/>
            <person name="Sullivan W."/>
            <person name="Andreopoulos W.B."/>
            <person name="Clum A."/>
            <person name="Lindquist E."/>
            <person name="Daum C."/>
            <person name="Ramamoorthy G.K."/>
            <person name="Gryganskyi A."/>
            <person name="Culley D."/>
            <person name="Magnuson J.K."/>
            <person name="James T.Y."/>
            <person name="O'Malley M.A."/>
            <person name="Stajich J.E."/>
            <person name="Spatafora J.W."/>
            <person name="Visel A."/>
            <person name="Grigoriev I.V."/>
        </authorList>
    </citation>
    <scope>NUCLEOTIDE SEQUENCE [LARGE SCALE GENOMIC DNA]</scope>
    <source>
        <strain evidence="3 4">JEL800</strain>
    </source>
</reference>
<dbReference type="InterPro" id="IPR016024">
    <property type="entry name" value="ARM-type_fold"/>
</dbReference>
<dbReference type="STRING" id="329046.A0A1Y2BCA2"/>
<dbReference type="GO" id="GO:0005737">
    <property type="term" value="C:cytoplasm"/>
    <property type="evidence" value="ECO:0007669"/>
    <property type="project" value="TreeGrafter"/>
</dbReference>
<dbReference type="Gene3D" id="1.25.10.10">
    <property type="entry name" value="Leucine-rich Repeat Variant"/>
    <property type="match status" value="3"/>
</dbReference>
<dbReference type="InterPro" id="IPR057978">
    <property type="entry name" value="TPR_DAAF5"/>
</dbReference>
<dbReference type="AlphaFoldDB" id="A0A1Y2BCA2"/>
<dbReference type="Pfam" id="PF25757">
    <property type="entry name" value="TPR_DNAAF5"/>
    <property type="match status" value="1"/>
</dbReference>
<gene>
    <name evidence="3" type="ORF">BCR33DRAFT_856538</name>
</gene>
<dbReference type="GO" id="GO:0045505">
    <property type="term" value="F:dynein intermediate chain binding"/>
    <property type="evidence" value="ECO:0007669"/>
    <property type="project" value="TreeGrafter"/>
</dbReference>
<evidence type="ECO:0000259" key="2">
    <source>
        <dbReference type="Pfam" id="PF25757"/>
    </source>
</evidence>
<keyword evidence="4" id="KW-1185">Reference proteome</keyword>
<dbReference type="Pfam" id="PF24573">
    <property type="entry name" value="HEAT_DAAF5"/>
    <property type="match status" value="1"/>
</dbReference>
<feature type="domain" description="Dynein axonemal assembly factor 5 HEAT-repeat" evidence="1">
    <location>
        <begin position="324"/>
        <end position="472"/>
    </location>
</feature>
<evidence type="ECO:0000259" key="1">
    <source>
        <dbReference type="Pfam" id="PF24573"/>
    </source>
</evidence>
<dbReference type="InterPro" id="IPR052623">
    <property type="entry name" value="DAAF5"/>
</dbReference>
<proteinExistence type="predicted"/>
<dbReference type="SUPFAM" id="SSF48371">
    <property type="entry name" value="ARM repeat"/>
    <property type="match status" value="1"/>
</dbReference>
<sequence length="879" mass="95086">MSTVPPLTADEILATDASLQRDANVLTSSQSDRLAKKRAAESIAKQSKSAHLNARQTSKLFEQIGPFLFVSLSDPIEKVRELAAIQIKWFVEGSSDIVPVLPSLLPTLSSRLSPAALQEPSEEVRHHLVALLRALILATKQVFGPGVDESLRILGRTLNDPFPDVKKESCLAVVALCEFCPREVQPSIVSFVKELGGCLTHRHKDVRGHALKALAALCLVEAQALDEVKELLRALTLDKTPSVRESLYLHLALSILLKHPDRWSLGHKVYWILLAGTVDEDPSVRKKCISALDQVGALYEVEWEDRVKNEIDVDVGRGGVLLSDRPRIGIRHFTRETLDKTIQVILADLGDWSVDTRAQAARVLGAVIPLAEANISGYMDKLLPVLYRVLGGDDASVTKDLKVAVVGVGRYVDPKIAVSLVVGHARVNPDSSATHLTGVLRVLAGLVKGAVGVGETEREVVARFLAAGDVSLTESVVLGVEVSEVLKVVAEKVGGRGGDGDREDGYLLFVVAMRLVSVKGGDKVAGWTQMVGNAEDALRSLAEGGNVYERYFDKFWSNEIAKNVASWTRFSTLEVRILDTFLKRAGAAVGAKLKEVVDVFAVGVSVEKEFEVRQSLLTTFLDLIKPSASPLNSTNELSSHAAKIIDGIVMPSAIWKPGRKLGLLRGLGMSILVSLLDPTATTQKNEFLGYVPRAVVDSLVATEGGQYLPVTVACLDEEEVETRLTAVKALKFLLDGGANAGVSFIAQNFKTIYPDLIKRLDDASDSVRIAASGGIVSLANTIQFWYTQHPAEQDGQNGMLVDGVYIETRLDSVHWVEMIKGIVIHVDDANSEVAEAASAALVAVCRGGAPREVVVEQLDLARKRFRNVGRLDSVVSAVL</sequence>
<dbReference type="Proteomes" id="UP000193642">
    <property type="component" value="Unassembled WGS sequence"/>
</dbReference>